<dbReference type="STRING" id="284581.AMD01_05685"/>
<dbReference type="InterPro" id="IPR051324">
    <property type="entry name" value="Stress/Tellurium_Resist"/>
</dbReference>
<dbReference type="Proteomes" id="UP000037558">
    <property type="component" value="Unassembled WGS sequence"/>
</dbReference>
<dbReference type="InterPro" id="IPR003325">
    <property type="entry name" value="TerD"/>
</dbReference>
<dbReference type="AlphaFoldDB" id="A0A0M0LA68"/>
<proteinExistence type="predicted"/>
<dbReference type="PANTHER" id="PTHR32097">
    <property type="entry name" value="CAMP-BINDING PROTEIN 1-RELATED"/>
    <property type="match status" value="1"/>
</dbReference>
<reference evidence="2" key="1">
    <citation type="submission" date="2015-08" db="EMBL/GenBank/DDBJ databases">
        <title>Fjat-14210 dsm16467.</title>
        <authorList>
            <person name="Liu B."/>
            <person name="Wang J."/>
            <person name="Zhu Y."/>
            <person name="Liu G."/>
            <person name="Chen Q."/>
            <person name="Chen Z."/>
            <person name="Lan J."/>
            <person name="Che J."/>
            <person name="Ge C."/>
            <person name="Shi H."/>
            <person name="Pan Z."/>
            <person name="Liu X."/>
        </authorList>
    </citation>
    <scope>NUCLEOTIDE SEQUENCE [LARGE SCALE GENOMIC DNA]</scope>
    <source>
        <strain evidence="2">DSM 16467</strain>
    </source>
</reference>
<sequence length="700" mass="79457">MQNTIFLNRQLKVIAPEGNQTLSNTYVATALKNLEGLGFGFSKELITRVQTMSELSFFKFYKEILSSLKQMVGAHIRHKPMYPNFPSEVMEMDEATLYVNAILHYFTLEQPVKAIGERSPLVHSKELQLIQLGTEMEFVELMTGLMAAKTSISPTDKEDLTWFLSTYDDTEQVLPKELPQKENMAFIIGTLLRLDKITNVTATAYLKTATDILRLAVALSDGDVSLAEVTRFRSFKNRERRFLLAAMELCPSLQLEDMVRYKNRWIRLGERLHPSAHQRRYPKANTAFNAMRNNTIIKTFNGRIEQLLEEKNISEAIALLTSRPGEFARRLDHLLRLADQNNHSQIGIAAEFEKVVSEVSTPVLLQVLAHFRHRNNAQDLRVFFPKGNVAKLFGKHNTLDPLSELVCQMMVSICESALRQRFSELPPVGKVFIDDNLTRYPVPFSQRSASKALRTLSRGSQLPLSDDDIVRFFVWWKEGKVNGKETGQVDVDLSAYFLDENWAYKEHISYTNLRSDYSFAVHSGDIVTAPRGASEFIDVNIPQALKEGCRYVMMNVYSFSEQPYKDLPECFAGWMGRNDGNTGEIFEPSTVQNKWDITADATIAVPLIIDLETRMVVWTDLSLTRGLSTANNIEGSHSALEAVGKAFMSFNKVTLHDLFRLHAESRGEIIEKKEDADAVFAEYEGITPEAIEVIISEYLV</sequence>
<evidence type="ECO:0000313" key="2">
    <source>
        <dbReference type="Proteomes" id="UP000037558"/>
    </source>
</evidence>
<name>A0A0M0LA68_9BACI</name>
<dbReference type="PATRIC" id="fig|284581.3.peg.4530"/>
<dbReference type="PANTHER" id="PTHR32097:SF18">
    <property type="entry name" value="RING-TYPE DOMAIN-CONTAINING PROTEIN"/>
    <property type="match status" value="1"/>
</dbReference>
<evidence type="ECO:0000313" key="1">
    <source>
        <dbReference type="EMBL" id="KOO47533.1"/>
    </source>
</evidence>
<organism evidence="1 2">
    <name type="scientific">Priestia koreensis</name>
    <dbReference type="NCBI Taxonomy" id="284581"/>
    <lineage>
        <taxon>Bacteria</taxon>
        <taxon>Bacillati</taxon>
        <taxon>Bacillota</taxon>
        <taxon>Bacilli</taxon>
        <taxon>Bacillales</taxon>
        <taxon>Bacillaceae</taxon>
        <taxon>Priestia</taxon>
    </lineage>
</organism>
<dbReference type="EMBL" id="LILC01000007">
    <property type="protein sequence ID" value="KOO47533.1"/>
    <property type="molecule type" value="Genomic_DNA"/>
</dbReference>
<dbReference type="OrthoDB" id="415622at2"/>
<accession>A0A0M0LA68</accession>
<dbReference type="Gene3D" id="2.60.60.30">
    <property type="entry name" value="sav2460 like domains"/>
    <property type="match status" value="1"/>
</dbReference>
<gene>
    <name evidence="1" type="ORF">AMD01_05685</name>
</gene>
<comment type="caution">
    <text evidence="1">The sequence shown here is derived from an EMBL/GenBank/DDBJ whole genome shotgun (WGS) entry which is preliminary data.</text>
</comment>
<protein>
    <submittedName>
        <fullName evidence="1">Cytoplasmic protein</fullName>
    </submittedName>
</protein>
<dbReference type="CDD" id="cd06974">
    <property type="entry name" value="TerD_like"/>
    <property type="match status" value="1"/>
</dbReference>
<keyword evidence="2" id="KW-1185">Reference proteome</keyword>
<dbReference type="RefSeq" id="WP_053400439.1">
    <property type="nucleotide sequence ID" value="NZ_LILC01000007.1"/>
</dbReference>